<dbReference type="Proteomes" id="UP001651158">
    <property type="component" value="Unassembled WGS sequence"/>
</dbReference>
<name>A0ABR4QN17_9CEST</name>
<gene>
    <name evidence="2" type="ORF">TcWFU_000080</name>
</gene>
<feature type="compositionally biased region" description="Gly residues" evidence="1">
    <location>
        <begin position="1"/>
        <end position="18"/>
    </location>
</feature>
<organism evidence="2 3">
    <name type="scientific">Taenia crassiceps</name>
    <dbReference type="NCBI Taxonomy" id="6207"/>
    <lineage>
        <taxon>Eukaryota</taxon>
        <taxon>Metazoa</taxon>
        <taxon>Spiralia</taxon>
        <taxon>Lophotrochozoa</taxon>
        <taxon>Platyhelminthes</taxon>
        <taxon>Cestoda</taxon>
        <taxon>Eucestoda</taxon>
        <taxon>Cyclophyllidea</taxon>
        <taxon>Taeniidae</taxon>
        <taxon>Taenia</taxon>
    </lineage>
</organism>
<evidence type="ECO:0000313" key="2">
    <source>
        <dbReference type="EMBL" id="KAL5111094.1"/>
    </source>
</evidence>
<dbReference type="EMBL" id="JAKROA010000001">
    <property type="protein sequence ID" value="KAL5111094.1"/>
    <property type="molecule type" value="Genomic_DNA"/>
</dbReference>
<sequence length="75" mass="7496">MYVCGGGDGGGGEGGWERGGSVRVSMGNEADLSGAPLRWAHFGHKRSSGLSMAMALKSGIGRGLQPGCNGVGCDQ</sequence>
<evidence type="ECO:0000313" key="3">
    <source>
        <dbReference type="Proteomes" id="UP001651158"/>
    </source>
</evidence>
<proteinExistence type="predicted"/>
<comment type="caution">
    <text evidence="2">The sequence shown here is derived from an EMBL/GenBank/DDBJ whole genome shotgun (WGS) entry which is preliminary data.</text>
</comment>
<accession>A0ABR4QN17</accession>
<protein>
    <submittedName>
        <fullName evidence="2">Uncharacterized protein</fullName>
    </submittedName>
</protein>
<keyword evidence="3" id="KW-1185">Reference proteome</keyword>
<reference evidence="2 3" key="1">
    <citation type="journal article" date="2022" name="Front. Cell. Infect. Microbiol.">
        <title>The Genomes of Two Strains of Taenia crassiceps the Animal Model for the Study of Human Cysticercosis.</title>
        <authorList>
            <person name="Bobes R.J."/>
            <person name="Estrada K."/>
            <person name="Rios-Valencia D.G."/>
            <person name="Calderon-Gallegos A."/>
            <person name="de la Torre P."/>
            <person name="Carrero J.C."/>
            <person name="Sanchez-Flores A."/>
            <person name="Laclette J.P."/>
        </authorList>
    </citation>
    <scope>NUCLEOTIDE SEQUENCE [LARGE SCALE GENOMIC DNA]</scope>
    <source>
        <strain evidence="2">WFUcys</strain>
    </source>
</reference>
<feature type="region of interest" description="Disordered" evidence="1">
    <location>
        <begin position="1"/>
        <end position="22"/>
    </location>
</feature>
<evidence type="ECO:0000256" key="1">
    <source>
        <dbReference type="SAM" id="MobiDB-lite"/>
    </source>
</evidence>